<dbReference type="FunFam" id="2.60.40.10:FF:000726">
    <property type="entry name" value="Hemicentin 1"/>
    <property type="match status" value="1"/>
</dbReference>
<dbReference type="FunFam" id="2.40.155.10:FF:000002">
    <property type="entry name" value="Hemicentin 1"/>
    <property type="match status" value="1"/>
</dbReference>
<dbReference type="SUPFAM" id="SSF54511">
    <property type="entry name" value="GFP-like"/>
    <property type="match status" value="1"/>
</dbReference>
<reference evidence="18" key="1">
    <citation type="submission" date="2025-08" db="UniProtKB">
        <authorList>
            <consortium name="Ensembl"/>
        </authorList>
    </citation>
    <scope>IDENTIFICATION</scope>
</reference>
<dbReference type="CDD" id="cd00054">
    <property type="entry name" value="EGF_CA"/>
    <property type="match status" value="2"/>
</dbReference>
<dbReference type="FunFam" id="2.60.40.10:FF:000699">
    <property type="entry name" value="Hemicentin 1"/>
    <property type="match status" value="1"/>
</dbReference>
<feature type="domain" description="Ig-like" evidence="16">
    <location>
        <begin position="2005"/>
        <end position="2091"/>
    </location>
</feature>
<feature type="domain" description="Ig-like" evidence="16">
    <location>
        <begin position="1636"/>
        <end position="1724"/>
    </location>
</feature>
<dbReference type="FunFam" id="2.60.40.10:FF:000107">
    <property type="entry name" value="Myosin, light chain kinase a"/>
    <property type="match status" value="1"/>
</dbReference>
<dbReference type="Pfam" id="PF25106">
    <property type="entry name" value="VWA_4"/>
    <property type="match status" value="1"/>
</dbReference>
<feature type="domain" description="Ig-like" evidence="16">
    <location>
        <begin position="2565"/>
        <end position="2659"/>
    </location>
</feature>
<evidence type="ECO:0000256" key="11">
    <source>
        <dbReference type="ARBA" id="ARBA00023157"/>
    </source>
</evidence>
<dbReference type="Pfam" id="PF00090">
    <property type="entry name" value="TSP_1"/>
    <property type="match status" value="6"/>
</dbReference>
<dbReference type="GO" id="GO:0005509">
    <property type="term" value="F:calcium ion binding"/>
    <property type="evidence" value="ECO:0007669"/>
    <property type="project" value="InterPro"/>
</dbReference>
<dbReference type="FunFam" id="2.60.40.10:FF:000328">
    <property type="entry name" value="CLUMA_CG000981, isoform A"/>
    <property type="match status" value="1"/>
</dbReference>
<dbReference type="GO" id="GO:0043025">
    <property type="term" value="C:neuronal cell body"/>
    <property type="evidence" value="ECO:0007669"/>
    <property type="project" value="TreeGrafter"/>
</dbReference>
<evidence type="ECO:0000256" key="7">
    <source>
        <dbReference type="ARBA" id="ARBA00022729"/>
    </source>
</evidence>
<dbReference type="Pfam" id="PF07474">
    <property type="entry name" value="G2F"/>
    <property type="match status" value="1"/>
</dbReference>
<dbReference type="InterPro" id="IPR009030">
    <property type="entry name" value="Growth_fac_rcpt_cys_sf"/>
</dbReference>
<dbReference type="FunFam" id="2.60.40.10:FF:000706">
    <property type="entry name" value="Hemicentin 1"/>
    <property type="match status" value="1"/>
</dbReference>
<dbReference type="Pfam" id="PF23560">
    <property type="entry name" value="GBD_Hemicentin"/>
    <property type="match status" value="1"/>
</dbReference>
<dbReference type="FunFam" id="2.60.40.10:FF:000708">
    <property type="entry name" value="Hemicentin 1"/>
    <property type="match status" value="1"/>
</dbReference>
<dbReference type="Ensembl" id="ENSAMXT00005008945.1">
    <property type="protein sequence ID" value="ENSAMXP00005007961.1"/>
    <property type="gene ID" value="ENSAMXG00005002427.1"/>
</dbReference>
<feature type="domain" description="Ig-like" evidence="16">
    <location>
        <begin position="521"/>
        <end position="606"/>
    </location>
</feature>
<dbReference type="Pfam" id="PF13927">
    <property type="entry name" value="Ig_3"/>
    <property type="match status" value="7"/>
</dbReference>
<dbReference type="GO" id="GO:0055013">
    <property type="term" value="P:cardiac muscle cell development"/>
    <property type="evidence" value="ECO:0007669"/>
    <property type="project" value="UniProtKB-ARBA"/>
</dbReference>
<evidence type="ECO:0000313" key="18">
    <source>
        <dbReference type="Ensembl" id="ENSAMXP00005007961.1"/>
    </source>
</evidence>
<dbReference type="FunFam" id="2.60.40.10:FF:001075">
    <property type="entry name" value="Hemicentin 1"/>
    <property type="match status" value="1"/>
</dbReference>
<feature type="domain" description="Ig-like" evidence="16">
    <location>
        <begin position="1913"/>
        <end position="2000"/>
    </location>
</feature>
<name>A0A8B9H7C9_ASTMX</name>
<dbReference type="InterPro" id="IPR007110">
    <property type="entry name" value="Ig-like_dom"/>
</dbReference>
<feature type="domain" description="Ig-like" evidence="16">
    <location>
        <begin position="2664"/>
        <end position="2755"/>
    </location>
</feature>
<dbReference type="FunFam" id="2.10.25.10:FF:000038">
    <property type="entry name" value="Fibrillin 2"/>
    <property type="match status" value="1"/>
</dbReference>
<feature type="domain" description="Ig-like" evidence="16">
    <location>
        <begin position="4107"/>
        <end position="4188"/>
    </location>
</feature>
<dbReference type="SMART" id="SM00409">
    <property type="entry name" value="IG"/>
    <property type="match status" value="42"/>
</dbReference>
<dbReference type="SMART" id="SM00406">
    <property type="entry name" value="IGv"/>
    <property type="match status" value="16"/>
</dbReference>
<dbReference type="InterPro" id="IPR036383">
    <property type="entry name" value="TSP1_rpt_sf"/>
</dbReference>
<evidence type="ECO:0000256" key="3">
    <source>
        <dbReference type="ARBA" id="ARBA00022475"/>
    </source>
</evidence>
<dbReference type="FunFam" id="2.20.100.10:FF:000067">
    <property type="entry name" value="Hemicentin 1"/>
    <property type="match status" value="1"/>
</dbReference>
<protein>
    <submittedName>
        <fullName evidence="18">Hemicentin 1</fullName>
    </submittedName>
</protein>
<feature type="domain" description="Ig-like" evidence="16">
    <location>
        <begin position="432"/>
        <end position="516"/>
    </location>
</feature>
<feature type="domain" description="Ig-like" evidence="16">
    <location>
        <begin position="342"/>
        <end position="428"/>
    </location>
</feature>
<dbReference type="FunFam" id="2.60.40.10:FF:000503">
    <property type="entry name" value="Hemicentin 1"/>
    <property type="match status" value="1"/>
</dbReference>
<feature type="domain" description="EGF-like" evidence="15">
    <location>
        <begin position="4953"/>
        <end position="4992"/>
    </location>
</feature>
<feature type="domain" description="Ig-like" evidence="16">
    <location>
        <begin position="702"/>
        <end position="792"/>
    </location>
</feature>
<dbReference type="GO" id="GO:0003007">
    <property type="term" value="P:heart morphogenesis"/>
    <property type="evidence" value="ECO:0007669"/>
    <property type="project" value="UniProtKB-ARBA"/>
</dbReference>
<dbReference type="InterPro" id="IPR036179">
    <property type="entry name" value="Ig-like_dom_sf"/>
</dbReference>
<feature type="domain" description="Ig-like" evidence="16">
    <location>
        <begin position="3925"/>
        <end position="4011"/>
    </location>
</feature>
<dbReference type="InterPro" id="IPR056861">
    <property type="entry name" value="HMCN1-like_VWA"/>
</dbReference>
<dbReference type="FunFam" id="2.60.40.10:FF:000130">
    <property type="entry name" value="Hemicentin 1"/>
    <property type="match status" value="13"/>
</dbReference>
<dbReference type="CDD" id="cd00255">
    <property type="entry name" value="nidG2"/>
    <property type="match status" value="1"/>
</dbReference>
<dbReference type="FunFam" id="2.60.40.10:FF:000675">
    <property type="entry name" value="Hemicentin 1"/>
    <property type="match status" value="1"/>
</dbReference>
<dbReference type="FunFam" id="2.60.40.10:FF:000032">
    <property type="entry name" value="palladin isoform X1"/>
    <property type="match status" value="2"/>
</dbReference>
<evidence type="ECO:0000256" key="2">
    <source>
        <dbReference type="ARBA" id="ARBA00004498"/>
    </source>
</evidence>
<evidence type="ECO:0000256" key="5">
    <source>
        <dbReference type="ARBA" id="ARBA00022530"/>
    </source>
</evidence>
<evidence type="ECO:0000313" key="19">
    <source>
        <dbReference type="Proteomes" id="UP000694621"/>
    </source>
</evidence>
<feature type="domain" description="Ig-like" evidence="16">
    <location>
        <begin position="611"/>
        <end position="695"/>
    </location>
</feature>
<dbReference type="PROSITE" id="PS01187">
    <property type="entry name" value="EGF_CA"/>
    <property type="match status" value="1"/>
</dbReference>
<feature type="domain" description="Ig-like" evidence="16">
    <location>
        <begin position="2282"/>
        <end position="2372"/>
    </location>
</feature>
<feature type="domain" description="Ig-like" evidence="16">
    <location>
        <begin position="1164"/>
        <end position="1259"/>
    </location>
</feature>
<evidence type="ECO:0000259" key="15">
    <source>
        <dbReference type="PROSITE" id="PS50026"/>
    </source>
</evidence>
<dbReference type="GO" id="GO:0008046">
    <property type="term" value="F:axon guidance receptor activity"/>
    <property type="evidence" value="ECO:0007669"/>
    <property type="project" value="TreeGrafter"/>
</dbReference>
<dbReference type="InterPro" id="IPR013098">
    <property type="entry name" value="Ig_I-set"/>
</dbReference>
<keyword evidence="4" id="KW-0964">Secreted</keyword>
<dbReference type="FunFam" id="2.60.40.10:FF:000824">
    <property type="entry name" value="Hemicentin 1"/>
    <property type="match status" value="1"/>
</dbReference>
<dbReference type="InterPro" id="IPR000884">
    <property type="entry name" value="TSP1_rpt"/>
</dbReference>
<dbReference type="InterPro" id="IPR049883">
    <property type="entry name" value="NOTCH1_EGF-like"/>
</dbReference>
<feature type="domain" description="Ig-like" evidence="16">
    <location>
        <begin position="1820"/>
        <end position="1904"/>
    </location>
</feature>
<feature type="domain" description="Ig-like" evidence="16">
    <location>
        <begin position="3577"/>
        <end position="3742"/>
    </location>
</feature>
<comment type="caution">
    <text evidence="14">Lacks conserved residue(s) required for the propagation of feature annotation.</text>
</comment>
<sequence>EIGPVTITTDPKKFQNELRELYVQGGGDCPEMSIGAIKIALEISLPGSYIYVFTDARSKDYKLTHEVLQLIQQKQSQVVFVLTGDCDDRSHIGYKVYEEIASTSSGQVFHLDKKQVNEVLKWVEEAVQSSKVHLLSTDHYNPSSNTWQIPFDPSLKEVTVALSGPAPGIEIRNPQGKLIGTKDGLTELLHIPNSAKVFNLKDPAPGMWSIKTISEGRHSVRITGLSTIDFRAGFSRKHTLDFKMTSSRPVQGIPTFILLNTTGLSRPARADRLELLSITGGVMKTLPIRYYPERLPYSIWNITEFVPPNEAFFLRVTGYDRDGYLFQRVSSVSFSSIVPGAPKVIMPSTTPGYYLQKGGLSCYVDSLIPYTVRFAREGERLGVDQLFSESSNASWEITEVSLKDEGFYDCVAISSAGTGRARTFLDVSEPPPAVTVLSNATASPGSVALLTCVVASTVRYNLTWQRGGVDIRPDARLRLTTNLSLEILRVTPDDGGWYGCVAANEGGVSSSRIYLNVQAPPLVSVNPQNQTFSAGEEVWIRCSAKGYPTPTIVWTHNDMFIMGTSRHRMTPEGALVIRNTVRKDAGAYSCLASNVAGTNTQTALLSYIESPQVTVPQSRMLTGLGQTVIMECTVTGIPQPEVLWYKGDQQVKASMFVSMDPQRGTLSIRQTEDADSGDYICVAVNLAGTAQGKITLDVGSAPQFTRQPSDVAADIGSNVTLTCHAQGHPEPRITWRREDNTAFSSRRHGHSTVTQKRNGDLQITNLWVEDGTTYLCEAQNHFGKIQTKARVTITGLGKTRTFLDFLSHVTSCSVAPPFPLMCLNTCVCVCQITSGPYVSIRRDGSLHIERVSVQDGGEYTCVAENVAGSSNRTTTVHIYVMPTIQHGPQVFSTIEGTPISLPCHARGVPKPDITWAKRGEMLDLNGGLFSLEEDGSLHIASPSGEESGEFVCTATNPAGYSSRKVQLTVYVRPRLGGGGVGDQTGSGELVEMSVKLGEDVTLPCEVQSVPPPTITWAKDKQLISPYSPRHTQLPSGSMKITEVRVTESGMYLCVATNIAGNFSQSVRLSVLVPPSILAGPRVMKVQVEHSVDLPCVAQGVPEPSVSWQKDGTTIVPDGTRYRFSPDGTLTIQKVTLTNEGVYTCTASNIAGQDKANIQLIVQVPPVVEVSEPPFNSPLQERVANQRIAFPCPAKGMPQPVIKWFRNGQELTGNEPGMSILEDGTLLILASVSPLDNGEYTCTAVNDAGSTEKKYQLKVNVPPDVRDKGLPANVSVVMNQPTSLLCDVTGTPPPVITWYKDGVPVVASSNVQILQRGKTLRLLKAATVDAGHYSCKAINIAGNTDKDFYLDVLVPPTIIGSGGSRDLSAILNQEISLVCKVKGVPFPTIQWYKDRKPVFLADPNIEVSDQGQVLKIKSARLGDQARYQCSVSNSAGKQSRDFNLSIYVPPSIKGGNVTAEVTALLDNSVTLECEARGVPLPAITWYKNGVTILSSRQAQYLEHGQYLKITRVQVSDSGHYTCKVTSVAGTAEKAYELDVYVPPSITGGSDGPVEKKVVVSKSLTLECEAGGHPPPSLTWLKDGSPVNAGNNLQVMEQGRKIQILSAVPSDAGRYVCVATSSAGEMEIKYDVNVLVPPTVDGADESTDATVTINSLLELECHATGTPTPTITWLKDGKPVRQGEGVKIAVNGRRLIISRAQVSDTALFQCVASNEAGEQERDFKVAVHVPPSIRSTGPAERSVILHNPMSLQCVATGVPAPSITWLKDGRPVDTTQGLIKSAGKVLHIKEARLEDAGKYTCVATNAAGEAQQHIRLNVHEPPSIQFAGETVNQTILAGYQIQLQCKATGRPVPAITWYKDSRPLTSAAGVRILSRGQVLEIDRAQVSDSGIYKCVAVSVAGKAELTHSLQVYVPPSISSEGGMVTVVVNDPVRLECEASGLPVPSLTWLKEGSPVSSSSNGIQVLAGGRVLSFSSAQVSDTGHYTCVAVNAGGEQQREYDLHVYVPPNIMGEEVNSTVLIGRLVELHCQSDAIPPPTLSWRKDGRPLYRKPGLTVSEDGTMLRIANAQLQDTGRYTCEAANIAGKTEKNYNLNVWVPPSIRGSEEVSHLTVTEGGLITLVCESSGIPPPSLTWKKNGSELKADSRVRVLSGGRQLQISMAERTDAASYMCQASSATGSAVKEYSLQVYVRPSISPSEHGSGEVMVVRGGNVTLQCEVDGVPRPAVTWLKDGRPLGAVAGAQVLSEGRLLYIKDAQVAHTGRYTCIAVNIAGQADNKYDVTVHVPASISGHTHRTENVSVVVRNPVALTCEASGIPLPVITWLKDNRPIAPSSSIRVISGGRSLRLMHAAVEDAGRFTCIVSNSAGEDRKNFDLDVLVPPSIVNKGGVQDVKVKEGQNITLTCEATGNPVPEITWLKDGQLVTGEPRLQVMSHGRFLHINDVQVADTGRYSCLASNSAGDRSIHFNLNVLVSPTIAGSGPEGSSEEVTVTLNSPTSLVCEAQSYPPAIITWLKDGIPFESSRNVRVLPGGRTLQILNAQEEDAGRYTCVATNEAGETLKNYEVKVYIPPVISKDVAGEGFFPREIKIKVNNTLTLECEAQAIPTPTLQWYKDGQILKTDGRVTMTANGRIVQIKQAQVSDTGRYTCVASNIAGEDEKDFDVNIQVPPSFQDSTSGSAGEAKDVILNNPISLYCETNAVPPPTLTWYKDGRLLASNDRVLILPGGRVLQIPRAQAEDSGRYTCVAVNDAGEDSIQYDVRVLLPPSIRGADRDVPEEVVVLVNKTTRLECHADGSPPPKISWLKDRQPLNPDRTHTLLSNGRTLQILNAQVTDTGRYVCVADNVAGSAEKYFNLNVHVPPSILGANVENATVVVNNFISLSCEATGFPPPTLSWLKDRRPVQANTNALIILISICVCIIIPAVPPSIRDSSGDSPVVISVRVGNSVTLECQSNAVPPPTIMWYKNGRLLTETANLRIHNEGQILELKGTEVSDTGQYVCKATNVAGQVDKNFHLNIYVPPSIDGLAEEHVVETISNPVTFACDATGIPPPSLTWLKNGRVIENSESLEMHILSGGGKLQIARSQLSDSGTYTCLASNIEGKARKSYHLTIQVPPSIVGSELPGEVSVLLNDSIQLVCRAEGTPPPTIQWLKDVKPLPECVWCVYRISPDGSTLTVTAAHTSDGGKYTCVATNKAGEEDKVFNLNVYVPPEIQGNRDVAEGLTAVLDSAVNIECVASGSPPPHLNWLKNGLPLPVSAHVRLLSAGQVLRIARVQVSDEGTYTCVASNRAGVDNKHYSLQVYVPPSLDGAGTTDDVMLVRGSMVALVCISDGTPTPTVSWLKDGAALSLDTHITLLNHNSTLKIPSIQIKHTGRYTCVAQNQAGEARRHFNLKVLDPPRINGSGFPTEVSVVVNHVLELVCEVEGIPVPTVNWVKDGRPLLQTDGLRLLRGGEVLRISSAQVEDTGRYSCLATSSAGDDDKEFLVRVHVPPNIAGETGVQDVSVIQNRQVTLECKSDAVPPPTLSWLKDGIPLKVSPRVRVLSNGRYLQINNAELGDAARYTCMASNVAGETRRHFNLSVNVAPTIKDGPQVVSVHVNQPVVLECIVSGVPAPRVTWRKHGAVLAGNSHRFVAQCTSIQGYLLLEKIGVNVLHVRDLILINKPFLKKTECVRAGKALHHAEQKYFRTWIEIHGICFSWIYKKSCLFVWDCRLLSSGSLVVIAPTVEDTALYECVVTNEAGQENRAIQLTVQVPPSIADEATELIVNRLSPVVISCTASGVPEPVLHWSKDGVRLAKEGEGYKTLPSGPLEIASAELSHSGHYSCSAKNAAGSAHRHVQLTVQDPPVIQAHPTTLDVILNNHVTIPCRAVGSPRPTITWQKEGISISGDVTLLPSGSLQISRAKIEDSGTYMCVAQNPAGTALGKTKLRVQVPPVINSSTKSYDVAVDGSVTLQCQSEGYPTPSVIWHKDGQPLTESVRQRVLSSGSLHIVFTQPGDTGRYTCTAANVAGSSSVEMSLTVLIPPIIRAGEPELWVMQNTQALLSCVAEGVPQPTINWEREGVPLTDSVGQHTILPSGELIIDTTQPEDAGTYTCVATNSVGQDSWTITLSVHTHPAFTELLGDVALNMGERLLLACGATGIPTPKITWAFNNNIIPAFYDHVNGHSELVIEHVSKDDAGTYSCVAENHMGSIKSVGFVYVKEPPIIDGDVHSNHIEPLGGNAILNCEVRGDPLPTIQWSKNGVNIQISNRIRQLDNGSLAIYGTVNEDAGNYVCVATNDAGVVERTVTLTLQSSPIFTVEPVDTVVDSGSTVVLNCQAQGEPTPVIEWASQGRPLLSNDRITILANGSLRISSAQKEDTAEYACIARNLMGSALVRMTLTVRVNGGFSEWMEWGSCSVSCGAGVQRRLRLCSKPRPANGGRHCVGPDSESRSCKGKPCPVDGQWSEWSAWEECSRTCGQGNRTRIRTCSKPPAQHGGRPCEGRAVEVIMCSIKPCPVAGNWGAWLPWSPCSETCGKGMQTRIRLCNNPPPSFDGPPCKGAETQTQVCTERNCPVDGKWSSWVSWGPCSVSCGGGTRQRTRLCASPAPQHGGRQCEGNDIHIDFCNSEPCPINGNWGPWSSWGSCSRTCNGGQMRRYRTCENPRPANGGRACAGADTEIQKCSTESCPVDGNWGLWQPWGECSASCGSGEQKRVRICNSPSPSNKGRPCPGDSTQLSKCNIRPCPGGPQKARGSVIGNINDVEFGIAILNATISTSPSGGKVVRATITNVPRSLGPAMRKLISLLNPIYWTTAQELGEAFNGYSLTDGLFRRETQVEFATGEILRMTHVARGLDTDGALLLDIVVNGHILQLPSNADISLKDYTEDYIQTGPGQLYALSTRMFSVDRVSVPYSWNHTISYDPSRGKMPYLVQTLHTSAINAQYHPLDEMLDFTIHATIAKGERSNQCPSGFLLDPAGPYCADENECVEGNPCSHACHNAIGTYYCSCPRGLTISADGRTCQDIDECSLGGHICHDGQDCENTIGSYRCVMRCGRGFRRTADGLSCSGHYFFFVLFIHS</sequence>
<feature type="domain" description="Nidogen G2 beta-barrel" evidence="17">
    <location>
        <begin position="4718"/>
        <end position="4939"/>
    </location>
</feature>
<dbReference type="InterPro" id="IPR036465">
    <property type="entry name" value="vWFA_dom_sf"/>
</dbReference>
<accession>A0A8B9H7C9</accession>
<dbReference type="PROSITE" id="PS50092">
    <property type="entry name" value="TSP1"/>
    <property type="match status" value="6"/>
</dbReference>
<dbReference type="PROSITE" id="PS50993">
    <property type="entry name" value="NIDOGEN_G2"/>
    <property type="match status" value="1"/>
</dbReference>
<keyword evidence="12" id="KW-0325">Glycoprotein</keyword>
<feature type="disulfide bond" evidence="14">
    <location>
        <begin position="4957"/>
        <end position="4967"/>
    </location>
</feature>
<feature type="domain" description="Ig-like" evidence="16">
    <location>
        <begin position="3747"/>
        <end position="3833"/>
    </location>
</feature>
<dbReference type="GO" id="GO:0030855">
    <property type="term" value="P:epithelial cell differentiation"/>
    <property type="evidence" value="ECO:0007669"/>
    <property type="project" value="UniProtKB-ARBA"/>
</dbReference>
<feature type="domain" description="Ig-like" evidence="16">
    <location>
        <begin position="3109"/>
        <end position="3199"/>
    </location>
</feature>
<dbReference type="SMART" id="SM00181">
    <property type="entry name" value="EGF"/>
    <property type="match status" value="2"/>
</dbReference>
<feature type="domain" description="Ig-like" evidence="16">
    <location>
        <begin position="882"/>
        <end position="968"/>
    </location>
</feature>
<feature type="domain" description="Ig-like" evidence="16">
    <location>
        <begin position="2920"/>
        <end position="3010"/>
    </location>
</feature>
<evidence type="ECO:0000256" key="6">
    <source>
        <dbReference type="ARBA" id="ARBA00022536"/>
    </source>
</evidence>
<feature type="domain" description="Ig-like" evidence="16">
    <location>
        <begin position="3391"/>
        <end position="3479"/>
    </location>
</feature>
<keyword evidence="8" id="KW-0677">Repeat</keyword>
<feature type="domain" description="Ig-like" evidence="16">
    <location>
        <begin position="1074"/>
        <end position="1158"/>
    </location>
</feature>
<evidence type="ECO:0000256" key="1">
    <source>
        <dbReference type="ARBA" id="ARBA00004236"/>
    </source>
</evidence>
<dbReference type="GO" id="GO:0007156">
    <property type="term" value="P:homophilic cell adhesion via plasma membrane adhesion molecules"/>
    <property type="evidence" value="ECO:0007669"/>
    <property type="project" value="TreeGrafter"/>
</dbReference>
<feature type="domain" description="Ig-like" evidence="16">
    <location>
        <begin position="2096"/>
        <end position="2184"/>
    </location>
</feature>
<dbReference type="PANTHER" id="PTHR45080:SF28">
    <property type="entry name" value="HEMICENTIN-2"/>
    <property type="match status" value="1"/>
</dbReference>
<evidence type="ECO:0000259" key="17">
    <source>
        <dbReference type="PROSITE" id="PS50993"/>
    </source>
</evidence>
<dbReference type="PROSITE" id="PS00010">
    <property type="entry name" value="ASX_HYDROXYL"/>
    <property type="match status" value="1"/>
</dbReference>
<dbReference type="InterPro" id="IPR013783">
    <property type="entry name" value="Ig-like_fold"/>
</dbReference>
<feature type="domain" description="Ig-like" evidence="16">
    <location>
        <begin position="1542"/>
        <end position="1631"/>
    </location>
</feature>
<evidence type="ECO:0000256" key="10">
    <source>
        <dbReference type="ARBA" id="ARBA00023136"/>
    </source>
</evidence>
<dbReference type="Pfam" id="PF07679">
    <property type="entry name" value="I-set"/>
    <property type="match status" value="33"/>
</dbReference>
<dbReference type="Gene3D" id="2.40.155.10">
    <property type="entry name" value="Green fluorescent protein"/>
    <property type="match status" value="1"/>
</dbReference>
<dbReference type="InterPro" id="IPR013106">
    <property type="entry name" value="Ig_V-set"/>
</dbReference>
<feature type="domain" description="Ig-like" evidence="16">
    <location>
        <begin position="3484"/>
        <end position="3572"/>
    </location>
</feature>
<feature type="domain" description="Ig-like" evidence="16">
    <location>
        <begin position="4015"/>
        <end position="4102"/>
    </location>
</feature>
<feature type="domain" description="Ig-like" evidence="16">
    <location>
        <begin position="1262"/>
        <end position="1350"/>
    </location>
</feature>
<feature type="domain" description="Ig-like" evidence="16">
    <location>
        <begin position="2760"/>
        <end position="2850"/>
    </location>
</feature>
<keyword evidence="9" id="KW-0106">Calcium</keyword>
<feature type="domain" description="Ig-like" evidence="16">
    <location>
        <begin position="3298"/>
        <end position="3386"/>
    </location>
</feature>
<feature type="domain" description="Ig-like" evidence="16">
    <location>
        <begin position="3837"/>
        <end position="3923"/>
    </location>
</feature>
<dbReference type="InterPro" id="IPR000152">
    <property type="entry name" value="EGF-type_Asp/Asn_hydroxyl_site"/>
</dbReference>
<proteinExistence type="predicted"/>
<dbReference type="SMART" id="SM00179">
    <property type="entry name" value="EGF_CA"/>
    <property type="match status" value="2"/>
</dbReference>
<dbReference type="PROSITE" id="PS50026">
    <property type="entry name" value="EGF_3"/>
    <property type="match status" value="1"/>
</dbReference>
<dbReference type="FunFam" id="2.60.40.10:FF:000739">
    <property type="entry name" value="Hemicentin 1"/>
    <property type="match status" value="1"/>
</dbReference>
<dbReference type="GO" id="GO:0005886">
    <property type="term" value="C:plasma membrane"/>
    <property type="evidence" value="ECO:0007669"/>
    <property type="project" value="UniProtKB-SubCell"/>
</dbReference>
<dbReference type="FunFam" id="2.60.40.10:FF:000186">
    <property type="entry name" value="Hemicentin 1"/>
    <property type="match status" value="4"/>
</dbReference>
<organism evidence="18 19">
    <name type="scientific">Astyanax mexicanus</name>
    <name type="common">Blind cave fish</name>
    <name type="synonym">Astyanax fasciatus mexicanus</name>
    <dbReference type="NCBI Taxonomy" id="7994"/>
    <lineage>
        <taxon>Eukaryota</taxon>
        <taxon>Metazoa</taxon>
        <taxon>Chordata</taxon>
        <taxon>Craniata</taxon>
        <taxon>Vertebrata</taxon>
        <taxon>Euteleostomi</taxon>
        <taxon>Actinopterygii</taxon>
        <taxon>Neopterygii</taxon>
        <taxon>Teleostei</taxon>
        <taxon>Ostariophysi</taxon>
        <taxon>Characiformes</taxon>
        <taxon>Characoidei</taxon>
        <taxon>Acestrorhamphidae</taxon>
        <taxon>Acestrorhamphinae</taxon>
        <taxon>Astyanax</taxon>
    </lineage>
</organism>
<dbReference type="InterPro" id="IPR001881">
    <property type="entry name" value="EGF-like_Ca-bd_dom"/>
</dbReference>
<dbReference type="SMART" id="SM00209">
    <property type="entry name" value="TSP1"/>
    <property type="match status" value="6"/>
</dbReference>
<dbReference type="FunFam" id="2.20.100.10:FF:000007">
    <property type="entry name" value="Thrombospondin 1"/>
    <property type="match status" value="4"/>
</dbReference>
<dbReference type="SMART" id="SM00682">
    <property type="entry name" value="G2F"/>
    <property type="match status" value="1"/>
</dbReference>
<dbReference type="PANTHER" id="PTHR45080">
    <property type="entry name" value="CONTACTIN 5"/>
    <property type="match status" value="1"/>
</dbReference>
<dbReference type="SUPFAM" id="SSF48726">
    <property type="entry name" value="Immunoglobulin"/>
    <property type="match status" value="43"/>
</dbReference>
<dbReference type="FunFam" id="2.10.25.10:FF:000008">
    <property type="entry name" value="Signal peptide, CUB domain, EGF-like 2"/>
    <property type="match status" value="1"/>
</dbReference>
<comment type="subcellular location">
    <subcellularLocation>
        <location evidence="1">Cell membrane</location>
    </subcellularLocation>
    <subcellularLocation>
        <location evidence="2">Secreted</location>
        <location evidence="2">Extracellular space</location>
        <location evidence="2">Extracellular matrix</location>
    </subcellularLocation>
</comment>
<keyword evidence="3" id="KW-1003">Cell membrane</keyword>
<feature type="domain" description="Ig-like" evidence="16">
    <location>
        <begin position="1355"/>
        <end position="1444"/>
    </location>
</feature>
<feature type="domain" description="Ig-like" evidence="16">
    <location>
        <begin position="4287"/>
        <end position="4372"/>
    </location>
</feature>
<feature type="domain" description="Ig-like" evidence="16">
    <location>
        <begin position="1729"/>
        <end position="1815"/>
    </location>
</feature>
<dbReference type="InterPro" id="IPR000742">
    <property type="entry name" value="EGF"/>
</dbReference>
<dbReference type="FunFam" id="2.60.40.10:FF:001139">
    <property type="entry name" value="Hemicentin 1"/>
    <property type="match status" value="1"/>
</dbReference>
<dbReference type="Pfam" id="PF07645">
    <property type="entry name" value="EGF_CA"/>
    <property type="match status" value="2"/>
</dbReference>
<dbReference type="FunFam" id="2.60.40.10:FF:000279">
    <property type="entry name" value="Hemicentin 1"/>
    <property type="match status" value="1"/>
</dbReference>
<keyword evidence="11 14" id="KW-1015">Disulfide bond</keyword>
<keyword evidence="5" id="KW-0272">Extracellular matrix</keyword>
<dbReference type="Gene3D" id="2.10.25.10">
    <property type="entry name" value="Laminin"/>
    <property type="match status" value="2"/>
</dbReference>
<dbReference type="Gene3D" id="2.60.40.10">
    <property type="entry name" value="Immunoglobulins"/>
    <property type="match status" value="43"/>
</dbReference>
<dbReference type="InterPro" id="IPR018097">
    <property type="entry name" value="EGF_Ca-bd_CS"/>
</dbReference>
<dbReference type="SMART" id="SM00408">
    <property type="entry name" value="IGc2"/>
    <property type="match status" value="42"/>
</dbReference>
<keyword evidence="10" id="KW-0472">Membrane</keyword>
<evidence type="ECO:0000259" key="16">
    <source>
        <dbReference type="PROSITE" id="PS50835"/>
    </source>
</evidence>
<feature type="domain" description="Ig-like" evidence="16">
    <location>
        <begin position="2377"/>
        <end position="2465"/>
    </location>
</feature>
<feature type="domain" description="Ig-like" evidence="16">
    <location>
        <begin position="3015"/>
        <end position="3104"/>
    </location>
</feature>
<evidence type="ECO:0000256" key="8">
    <source>
        <dbReference type="ARBA" id="ARBA00022737"/>
    </source>
</evidence>
<evidence type="ECO:0000256" key="13">
    <source>
        <dbReference type="ARBA" id="ARBA00023319"/>
    </source>
</evidence>
<feature type="domain" description="Ig-like" evidence="16">
    <location>
        <begin position="973"/>
        <end position="1069"/>
    </location>
</feature>
<evidence type="ECO:0000256" key="4">
    <source>
        <dbReference type="ARBA" id="ARBA00022525"/>
    </source>
</evidence>
<feature type="domain" description="Ig-like" evidence="16">
    <location>
        <begin position="1449"/>
        <end position="1537"/>
    </location>
</feature>
<dbReference type="InterPro" id="IPR006605">
    <property type="entry name" value="G2_nidogen/fibulin_G2F"/>
</dbReference>
<dbReference type="GO" id="GO:0050808">
    <property type="term" value="P:synapse organization"/>
    <property type="evidence" value="ECO:0007669"/>
    <property type="project" value="TreeGrafter"/>
</dbReference>
<dbReference type="FunFam" id="2.60.40.10:FF:000285">
    <property type="entry name" value="Hemicentin 1"/>
    <property type="match status" value="5"/>
</dbReference>
<keyword evidence="13" id="KW-0393">Immunoglobulin domain</keyword>
<dbReference type="SUPFAM" id="SSF82895">
    <property type="entry name" value="TSP-1 type 1 repeat"/>
    <property type="match status" value="6"/>
</dbReference>
<evidence type="ECO:0000256" key="14">
    <source>
        <dbReference type="PROSITE-ProRule" id="PRU00076"/>
    </source>
</evidence>
<feature type="domain" description="Ig-like" evidence="16">
    <location>
        <begin position="2855"/>
        <end position="2892"/>
    </location>
</feature>
<dbReference type="CDD" id="cd00096">
    <property type="entry name" value="Ig"/>
    <property type="match status" value="5"/>
</dbReference>
<dbReference type="InterPro" id="IPR050958">
    <property type="entry name" value="Cell_Adh-Cytoskel_Orgn"/>
</dbReference>
<evidence type="ECO:0000256" key="9">
    <source>
        <dbReference type="ARBA" id="ARBA00022837"/>
    </source>
</evidence>
<dbReference type="FunFam" id="2.60.40.10:FF:000594">
    <property type="entry name" value="Hemicentin 1"/>
    <property type="match status" value="1"/>
</dbReference>
<dbReference type="InterPro" id="IPR009017">
    <property type="entry name" value="GFP"/>
</dbReference>
<dbReference type="Proteomes" id="UP000694621">
    <property type="component" value="Unplaced"/>
</dbReference>
<keyword evidence="7" id="KW-0732">Signal</keyword>
<feature type="domain" description="Ig-like" evidence="16">
    <location>
        <begin position="4195"/>
        <end position="4282"/>
    </location>
</feature>
<evidence type="ECO:0000256" key="12">
    <source>
        <dbReference type="ARBA" id="ARBA00023180"/>
    </source>
</evidence>
<dbReference type="InterPro" id="IPR056475">
    <property type="entry name" value="GBD_Hemicentin/VWA7"/>
</dbReference>
<dbReference type="PROSITE" id="PS50835">
    <property type="entry name" value="IG_LIKE"/>
    <property type="match status" value="42"/>
</dbReference>
<dbReference type="SUPFAM" id="SSF53300">
    <property type="entry name" value="vWA-like"/>
    <property type="match status" value="1"/>
</dbReference>
<dbReference type="GO" id="GO:0030424">
    <property type="term" value="C:axon"/>
    <property type="evidence" value="ECO:0007669"/>
    <property type="project" value="TreeGrafter"/>
</dbReference>
<dbReference type="FunFam" id="2.20.100.10:FF:000002">
    <property type="entry name" value="Unc-5 netrin receptor C"/>
    <property type="match status" value="1"/>
</dbReference>
<dbReference type="FunFam" id="2.60.40.10:FF:001131">
    <property type="entry name" value="Hemicentin 1"/>
    <property type="match status" value="1"/>
</dbReference>
<feature type="domain" description="Ig-like" evidence="16">
    <location>
        <begin position="2470"/>
        <end position="2561"/>
    </location>
</feature>
<dbReference type="InterPro" id="IPR003599">
    <property type="entry name" value="Ig_sub"/>
</dbReference>
<dbReference type="SUPFAM" id="SSF57184">
    <property type="entry name" value="Growth factor receptor domain"/>
    <property type="match status" value="1"/>
</dbReference>
<feature type="domain" description="Ig-like" evidence="16">
    <location>
        <begin position="2189"/>
        <end position="2278"/>
    </location>
</feature>
<feature type="domain" description="Ig-like" evidence="16">
    <location>
        <begin position="3204"/>
        <end position="3293"/>
    </location>
</feature>
<dbReference type="Gene3D" id="2.20.100.10">
    <property type="entry name" value="Thrombospondin type-1 (TSP1) repeat"/>
    <property type="match status" value="6"/>
</dbReference>
<keyword evidence="6 14" id="KW-0245">EGF-like domain</keyword>
<dbReference type="InterPro" id="IPR003598">
    <property type="entry name" value="Ig_sub2"/>
</dbReference>